<dbReference type="InterPro" id="IPR031311">
    <property type="entry name" value="CHIT_BIND_RR_consensus"/>
</dbReference>
<feature type="signal peptide" evidence="4">
    <location>
        <begin position="1"/>
        <end position="18"/>
    </location>
</feature>
<gene>
    <name evidence="5" type="primary">LOC108043338</name>
</gene>
<dbReference type="PROSITE" id="PS00233">
    <property type="entry name" value="CHIT_BIND_RR_1"/>
    <property type="match status" value="1"/>
</dbReference>
<feature type="region of interest" description="Disordered" evidence="3">
    <location>
        <begin position="183"/>
        <end position="340"/>
    </location>
</feature>
<feature type="chain" id="PRO_5028063383" evidence="4">
    <location>
        <begin position="19"/>
        <end position="458"/>
    </location>
</feature>
<feature type="compositionally biased region" description="Basic and acidic residues" evidence="3">
    <location>
        <begin position="132"/>
        <end position="145"/>
    </location>
</feature>
<dbReference type="OrthoDB" id="8188035at2759"/>
<evidence type="ECO:0000256" key="2">
    <source>
        <dbReference type="PROSITE-ProRule" id="PRU00497"/>
    </source>
</evidence>
<proteinExistence type="predicted"/>
<evidence type="ECO:0000256" key="1">
    <source>
        <dbReference type="ARBA" id="ARBA00022460"/>
    </source>
</evidence>
<evidence type="ECO:0000256" key="3">
    <source>
        <dbReference type="SAM" id="MobiDB-lite"/>
    </source>
</evidence>
<dbReference type="Pfam" id="PF00379">
    <property type="entry name" value="Chitin_bind_4"/>
    <property type="match status" value="1"/>
</dbReference>
<evidence type="ECO:0000313" key="5">
    <source>
        <dbReference type="RefSeq" id="XP_016977497.1"/>
    </source>
</evidence>
<dbReference type="PROSITE" id="PS51155">
    <property type="entry name" value="CHIT_BIND_RR_2"/>
    <property type="match status" value="1"/>
</dbReference>
<organism evidence="5">
    <name type="scientific">Drosophila rhopaloa</name>
    <name type="common">Fruit fly</name>
    <dbReference type="NCBI Taxonomy" id="1041015"/>
    <lineage>
        <taxon>Eukaryota</taxon>
        <taxon>Metazoa</taxon>
        <taxon>Ecdysozoa</taxon>
        <taxon>Arthropoda</taxon>
        <taxon>Hexapoda</taxon>
        <taxon>Insecta</taxon>
        <taxon>Pterygota</taxon>
        <taxon>Neoptera</taxon>
        <taxon>Endopterygota</taxon>
        <taxon>Diptera</taxon>
        <taxon>Brachycera</taxon>
        <taxon>Muscomorpha</taxon>
        <taxon>Ephydroidea</taxon>
        <taxon>Drosophilidae</taxon>
        <taxon>Drosophila</taxon>
        <taxon>Sophophora</taxon>
    </lineage>
</organism>
<accession>A0A6P4EH28</accession>
<feature type="compositionally biased region" description="Polar residues" evidence="3">
    <location>
        <begin position="146"/>
        <end position="162"/>
    </location>
</feature>
<dbReference type="RefSeq" id="XP_016977497.2">
    <property type="nucleotide sequence ID" value="XM_017122008.2"/>
</dbReference>
<evidence type="ECO:0000256" key="4">
    <source>
        <dbReference type="SAM" id="SignalP"/>
    </source>
</evidence>
<dbReference type="InterPro" id="IPR000618">
    <property type="entry name" value="Insect_cuticle"/>
</dbReference>
<keyword evidence="4" id="KW-0732">Signal</keyword>
<protein>
    <submittedName>
        <fullName evidence="5">Trichohyalin</fullName>
    </submittedName>
</protein>
<name>A0A6P4EH28_DRORH</name>
<sequence>MHCFTWTILAGLLALTSAAGLPQRASSGYQEQDTARAFYSYGYSDDNAARAEYSSRDGTSRGFYSYVDADGKLQTVRYEANGIQGFKAEASNQPQAPVDEGKAPLPVTDTEEVQQARLSHLNALREAREKALATSLREEADRRQLQDQNRNNGEDQQSGEQSLTDEDAAILERVRAELSAMLADRQRSSNLPRNREDQELRQEQDIRQEQRQEQRLDQRQEQRLDQRQDQRLDQRQEQRQDQRQDLRQEQRQDQREDRRKDQREDRRQDQRDDRRQDQREDRRQDQREDRRQDQREDRRQDQREDRREDQREDRRQEPRQDQESRQDQRQNQRQDQSRNQETLRELINNRENDRQIDRQSSQLLQLPISSDRDADDVRLRTVYSLADLSSSSYLKLGDLASTEKLLEDRLDSSDLRVPISAYYTLVSPNTKYSVTTPTELRTLRPVALSRSLLVSKRT</sequence>
<keyword evidence="1 2" id="KW-0193">Cuticle</keyword>
<feature type="compositionally biased region" description="Basic and acidic residues" evidence="3">
    <location>
        <begin position="193"/>
        <end position="340"/>
    </location>
</feature>
<dbReference type="GO" id="GO:0042302">
    <property type="term" value="F:structural constituent of cuticle"/>
    <property type="evidence" value="ECO:0007669"/>
    <property type="project" value="UniProtKB-UniRule"/>
</dbReference>
<dbReference type="AlphaFoldDB" id="A0A6P4EH28"/>
<dbReference type="RefSeq" id="XP_016977497.1">
    <property type="nucleotide sequence ID" value="XM_017122008.1"/>
</dbReference>
<feature type="region of interest" description="Disordered" evidence="3">
    <location>
        <begin position="132"/>
        <end position="165"/>
    </location>
</feature>
<reference evidence="5" key="1">
    <citation type="submission" date="2025-08" db="UniProtKB">
        <authorList>
            <consortium name="RefSeq"/>
        </authorList>
    </citation>
    <scope>IDENTIFICATION</scope>
</reference>